<sequence length="1403" mass="164207">MNKNKVCFFQIFTFLIVYVKCVYSTNIPFSSNEKKELNLFKDILFDNKNDIEHYFFLNELVLKLKDAFNIPNYDLDANETSIESFESICDSLKELYIEILRNFVYNENNDQKKDLTKYSNILKKFLKKIYYLLSDKKRDDINIDNDTLRILIIRFLSSMNNIKNNSLKDKNVLKLSKVIVTNYALYIANQNKDIKDVNEDTNNGSETILTDNNLNVYKKNILIHFSHNTKLKIFFSNINTLSDLTKMFYKFYTHFTNKKVIEKEVNSIKTIYLIDEILKIIRYINTYIKDNGIEGILNSNNFCINIQNSFKNICEIMPEELQIGESKYNVIEKLTIGFFDILKDIYKDNKYYINLINKEKTNIKRYKENYMDGFEENKKLKLIKHIDSNEFIAVFNLSNEMLCIDQQHFTNIKKLQHILIMCLKSEKKKHILDNIGIENIKFLLFEYFKKEIYNNLKLFFQFIKKNFDYLNKTIYVEKKRYKLSPKDYIENDKLLDLLEKVMNFDKRNNAIYLEKLYQFKNIMECFYVSISMNLENEKNPIVLYMKMNDNNNYISIKIDNNVLENNDNNNEKKKFLYRDNMQDFQNLLNTSEINSSFIQIPQIYKIPLYQFTNICDKRKEKSPSGNWIRYFSEYNETLCLILSNDKSTGLFPALVRSLIMNKIDKNIILNNIISEYKHFLQWYFTNIKSKKEKYLNVGDLSIFSTMYKFKYFPKYSSSFSSIHIESIFPSYIKDELEEFNFLKNEPNDLDRKGRDIEKSKSQILDDFFSDNPSAPPPSPSDFNSSTPFFRYSKPSAVPLSASFNKSKPISKRYLNPNTSPLPPSDDYLDFLTPLSFEYDNSSDFIPTPSTSTASTYTSSTFTDSIPSLPTVTSTFLSEDISSIAPYSSFDSPYFSHSPRSQFKFIRPYDIPPSSNNSLYTSIHTTPTNTTISTPINTNSPDSILTDTPISTNTPTTDTIFSTPYYPSDSNVTNTTNLNESHFERYKKIPKHRSSIRAYKVARKSKEKARKLKDIGKTQKREKNSRNTLKPIKSASFESMMNEFADKFKKIVSTSHKKKNEPIETEIEPSKDMGDNENIGKTKLKVGKNKVTFKLDDSEINSSKEPASNEENKDSFQFPKETVLADVHSYVDVDPGFNYEVHIYENIDGKYEDILKDVDKDGFRTYEQLVISELLLPEGIDINEISPSEREKILHESESNHKSIVVGIQLCNFPYQVGDFIKLYDMEDMIKHITKLLDESNKNTYFILKSNSYLKNIKRDDGVITKSVRCISKNNAISAYSIWNNEFHISNYGMILKTQTLEEKALAYYIERIYMGSNSYLYNDDVKALQDMLKVGFIIFEDGEHILNEGSSIYGNYKNFLLLYYLNEYNIFLANHIELHDKKEICHTGYEAKDLPDSLKSLMS</sequence>
<feature type="region of interest" description="Disordered" evidence="1">
    <location>
        <begin position="927"/>
        <end position="950"/>
    </location>
</feature>
<evidence type="ECO:0000313" key="3">
    <source>
        <dbReference type="Proteomes" id="UP000220797"/>
    </source>
</evidence>
<reference evidence="2" key="1">
    <citation type="submission" date="2015-04" db="EMBL/GenBank/DDBJ databases">
        <authorList>
            <consortium name="Pathogen Informatics"/>
        </authorList>
    </citation>
    <scope>NUCLEOTIDE SEQUENCE [LARGE SCALE GENOMIC DNA]</scope>
    <source>
        <strain evidence="2">8A</strain>
    </source>
</reference>
<evidence type="ECO:0000313" key="2">
    <source>
        <dbReference type="EMBL" id="CRG95211.1"/>
    </source>
</evidence>
<dbReference type="EMBL" id="CVMV01000032">
    <property type="protein sequence ID" value="CRG95211.1"/>
    <property type="molecule type" value="Genomic_DNA"/>
</dbReference>
<dbReference type="Proteomes" id="UP000220797">
    <property type="component" value="Unassembled WGS sequence"/>
</dbReference>
<organism evidence="2 3">
    <name type="scientific">Plasmodium gallinaceum</name>
    <dbReference type="NCBI Taxonomy" id="5849"/>
    <lineage>
        <taxon>Eukaryota</taxon>
        <taxon>Sar</taxon>
        <taxon>Alveolata</taxon>
        <taxon>Apicomplexa</taxon>
        <taxon>Aconoidasida</taxon>
        <taxon>Haemosporida</taxon>
        <taxon>Plasmodiidae</taxon>
        <taxon>Plasmodium</taxon>
        <taxon>Plasmodium (Haemamoeba)</taxon>
    </lineage>
</organism>
<dbReference type="GeneID" id="39731144"/>
<protein>
    <submittedName>
        <fullName evidence="2">Uncharacterized protein</fullName>
    </submittedName>
</protein>
<evidence type="ECO:0000256" key="1">
    <source>
        <dbReference type="SAM" id="MobiDB-lite"/>
    </source>
</evidence>
<dbReference type="VEuPathDB" id="PlasmoDB:PGAL8A_00261500"/>
<keyword evidence="3" id="KW-1185">Reference proteome</keyword>
<accession>A0A1J1GS05</accession>
<dbReference type="OrthoDB" id="10467804at2759"/>
<comment type="caution">
    <text evidence="2">The sequence shown here is derived from an EMBL/GenBank/DDBJ whole genome shotgun (WGS) entry which is preliminary data.</text>
</comment>
<gene>
    <name evidence="2" type="ORF">PGAL8A_00261500</name>
</gene>
<name>A0A1J1GS05_PLAGA</name>
<dbReference type="RefSeq" id="XP_028528023.1">
    <property type="nucleotide sequence ID" value="XM_028671363.1"/>
</dbReference>
<proteinExistence type="predicted"/>